<evidence type="ECO:0000313" key="4">
    <source>
        <dbReference type="EMBL" id="KAG2658086.1"/>
    </source>
</evidence>
<proteinExistence type="inferred from homology"/>
<dbReference type="Proteomes" id="UP000823388">
    <property type="component" value="Chromosome 1K"/>
</dbReference>
<dbReference type="InterPro" id="IPR027935">
    <property type="entry name" value="Di19_C"/>
</dbReference>
<evidence type="ECO:0000259" key="2">
    <source>
        <dbReference type="Pfam" id="PF05605"/>
    </source>
</evidence>
<evidence type="ECO:0000313" key="5">
    <source>
        <dbReference type="Proteomes" id="UP000823388"/>
    </source>
</evidence>
<feature type="domain" description="Di19 zinc-binding" evidence="2">
    <location>
        <begin position="50"/>
        <end position="102"/>
    </location>
</feature>
<keyword evidence="5" id="KW-1185">Reference proteome</keyword>
<comment type="caution">
    <text evidence="4">The sequence shown here is derived from an EMBL/GenBank/DDBJ whole genome shotgun (WGS) entry which is preliminary data.</text>
</comment>
<name>A0A8T0XJG5_PANVG</name>
<dbReference type="EMBL" id="CM029037">
    <property type="protein sequence ID" value="KAG2658086.1"/>
    <property type="molecule type" value="Genomic_DNA"/>
</dbReference>
<dbReference type="Pfam" id="PF05605">
    <property type="entry name" value="zf-Di19"/>
    <property type="match status" value="1"/>
</dbReference>
<evidence type="ECO:0000259" key="3">
    <source>
        <dbReference type="Pfam" id="PF14571"/>
    </source>
</evidence>
<feature type="domain" description="Di19 C-terminal" evidence="3">
    <location>
        <begin position="125"/>
        <end position="225"/>
    </location>
</feature>
<gene>
    <name evidence="4" type="ORF">PVAP13_1KG277900</name>
</gene>
<dbReference type="Pfam" id="PF14571">
    <property type="entry name" value="Di19_C"/>
    <property type="match status" value="1"/>
</dbReference>
<protein>
    <submittedName>
        <fullName evidence="4">Uncharacterized protein</fullName>
    </submittedName>
</protein>
<dbReference type="PANTHER" id="PTHR31875:SF31">
    <property type="entry name" value="PROTEIN DEHYDRATION-INDUCED 19 HOMOLOG 4"/>
    <property type="match status" value="1"/>
</dbReference>
<accession>A0A8T0XJG5</accession>
<sequence>MDSELWISRLMAAKRQFALQCAQRQHAAPASHHDRFGYDDIEPEDEGRSDFPCPYCYEDHDITSLCTHLEDEHPFESKVVACPVCSARISKDLLEHITLQHGYLFKLQRHHRLRRVAGAGNHTLTYAGRDLQETYLKVLLGNSGRSSSTTNTSTSVTDSLLSSLVLNLSSSEAEDTSKSSAPAVTENSWFKRSLPSKNWKISSADSNLSQEEREQRRRRAALFIQLRLVPDPMKLDDKLKTQRASYMFYMEAALNISCPDQIPTARLLTSVLIVES</sequence>
<dbReference type="AlphaFoldDB" id="A0A8T0XJG5"/>
<dbReference type="InterPro" id="IPR008598">
    <property type="entry name" value="Di19_Zn-bd"/>
</dbReference>
<organism evidence="4 5">
    <name type="scientific">Panicum virgatum</name>
    <name type="common">Blackwell switchgrass</name>
    <dbReference type="NCBI Taxonomy" id="38727"/>
    <lineage>
        <taxon>Eukaryota</taxon>
        <taxon>Viridiplantae</taxon>
        <taxon>Streptophyta</taxon>
        <taxon>Embryophyta</taxon>
        <taxon>Tracheophyta</taxon>
        <taxon>Spermatophyta</taxon>
        <taxon>Magnoliopsida</taxon>
        <taxon>Liliopsida</taxon>
        <taxon>Poales</taxon>
        <taxon>Poaceae</taxon>
        <taxon>PACMAD clade</taxon>
        <taxon>Panicoideae</taxon>
        <taxon>Panicodae</taxon>
        <taxon>Paniceae</taxon>
        <taxon>Panicinae</taxon>
        <taxon>Panicum</taxon>
        <taxon>Panicum sect. Hiantes</taxon>
    </lineage>
</organism>
<dbReference type="PANTHER" id="PTHR31875">
    <property type="entry name" value="PROTEIN DEHYDRATION-INDUCED 19"/>
    <property type="match status" value="1"/>
</dbReference>
<comment type="similarity">
    <text evidence="1">Belongs to the Di19 family.</text>
</comment>
<evidence type="ECO:0000256" key="1">
    <source>
        <dbReference type="ARBA" id="ARBA00007109"/>
    </source>
</evidence>
<reference evidence="4" key="1">
    <citation type="submission" date="2020-05" db="EMBL/GenBank/DDBJ databases">
        <title>WGS assembly of Panicum virgatum.</title>
        <authorList>
            <person name="Lovell J.T."/>
            <person name="Jenkins J."/>
            <person name="Shu S."/>
            <person name="Juenger T.E."/>
            <person name="Schmutz J."/>
        </authorList>
    </citation>
    <scope>NUCLEOTIDE SEQUENCE</scope>
    <source>
        <strain evidence="4">AP13</strain>
    </source>
</reference>
<dbReference type="InterPro" id="IPR033347">
    <property type="entry name" value="Di19"/>
</dbReference>